<dbReference type="EMBL" id="MZGX01000002">
    <property type="protein sequence ID" value="OPX46032.1"/>
    <property type="molecule type" value="Genomic_DNA"/>
</dbReference>
<dbReference type="GO" id="GO:0005576">
    <property type="term" value="C:extracellular region"/>
    <property type="evidence" value="ECO:0007669"/>
    <property type="project" value="UniProtKB-SubCell"/>
</dbReference>
<name>A0A1V4SQ89_RUMHU</name>
<sequence>MSYKTYYPGGRKKALTFSYDDGQIFDRRLVEIFNKYNMKGTFHLNSGTLGKGGYVTEQEVKELYQGHEVSCHSVTHPYFNQLSQGQLNQEIWEDRRALERLAGYIMRGMSYPFGVYDERSIKTLKLLGIQYCRTVNATQGFNLPGDFLQWHPTCHHNDDLMKKLENFENQPAWYNMPLFYIWGHSYEFDRQNNWEVIENFCKAAAGNGDVWYATNIEIMDYINALRGLLFNVDLTQVCNPSSIPVWLGRDNDIYEIKPGQILNF</sequence>
<dbReference type="Gene3D" id="3.20.20.370">
    <property type="entry name" value="Glycoside hydrolase/deacetylase"/>
    <property type="match status" value="1"/>
</dbReference>
<proteinExistence type="predicted"/>
<comment type="caution">
    <text evidence="4">The sequence shown here is derived from an EMBL/GenBank/DDBJ whole genome shotgun (WGS) entry which is preliminary data.</text>
</comment>
<dbReference type="InterPro" id="IPR051398">
    <property type="entry name" value="Polysacch_Deacetylase"/>
</dbReference>
<feature type="domain" description="NodB homology" evidence="3">
    <location>
        <begin position="11"/>
        <end position="264"/>
    </location>
</feature>
<protein>
    <submittedName>
        <fullName evidence="4">Peptidoglycan-N-acetylglucosamine deacetylase</fullName>
        <ecNumber evidence="4">3.5.1.104</ecNumber>
    </submittedName>
</protein>
<dbReference type="GO" id="GO:0016810">
    <property type="term" value="F:hydrolase activity, acting on carbon-nitrogen (but not peptide) bonds"/>
    <property type="evidence" value="ECO:0007669"/>
    <property type="project" value="InterPro"/>
</dbReference>
<dbReference type="PANTHER" id="PTHR34216:SF3">
    <property type="entry name" value="POLY-BETA-1,6-N-ACETYL-D-GLUCOSAMINE N-DEACETYLASE"/>
    <property type="match status" value="1"/>
</dbReference>
<evidence type="ECO:0000256" key="2">
    <source>
        <dbReference type="ARBA" id="ARBA00022729"/>
    </source>
</evidence>
<dbReference type="EC" id="3.5.1.104" evidence="4"/>
<keyword evidence="4" id="KW-0378">Hydrolase</keyword>
<dbReference type="Pfam" id="PF01522">
    <property type="entry name" value="Polysacc_deac_1"/>
    <property type="match status" value="1"/>
</dbReference>
<keyword evidence="5" id="KW-1185">Reference proteome</keyword>
<dbReference type="STRING" id="48256.CLHUN_05070"/>
<dbReference type="PANTHER" id="PTHR34216">
    <property type="match status" value="1"/>
</dbReference>
<dbReference type="RefSeq" id="WP_080062975.1">
    <property type="nucleotide sequence ID" value="NZ_MZGX01000002.1"/>
</dbReference>
<comment type="subcellular location">
    <subcellularLocation>
        <location evidence="1">Secreted</location>
    </subcellularLocation>
</comment>
<dbReference type="PROSITE" id="PS51677">
    <property type="entry name" value="NODB"/>
    <property type="match status" value="1"/>
</dbReference>
<evidence type="ECO:0000259" key="3">
    <source>
        <dbReference type="PROSITE" id="PS51677"/>
    </source>
</evidence>
<dbReference type="InterPro" id="IPR011330">
    <property type="entry name" value="Glyco_hydro/deAcase_b/a-brl"/>
</dbReference>
<organism evidence="4 5">
    <name type="scientific">Ruminiclostridium hungatei</name>
    <name type="common">Clostridium hungatei</name>
    <dbReference type="NCBI Taxonomy" id="48256"/>
    <lineage>
        <taxon>Bacteria</taxon>
        <taxon>Bacillati</taxon>
        <taxon>Bacillota</taxon>
        <taxon>Clostridia</taxon>
        <taxon>Eubacteriales</taxon>
        <taxon>Oscillospiraceae</taxon>
        <taxon>Ruminiclostridium</taxon>
    </lineage>
</organism>
<dbReference type="SUPFAM" id="SSF88713">
    <property type="entry name" value="Glycoside hydrolase/deacetylase"/>
    <property type="match status" value="1"/>
</dbReference>
<keyword evidence="2" id="KW-0732">Signal</keyword>
<evidence type="ECO:0000313" key="4">
    <source>
        <dbReference type="EMBL" id="OPX46032.1"/>
    </source>
</evidence>
<accession>A0A1V4SQ89</accession>
<dbReference type="GO" id="GO:0005975">
    <property type="term" value="P:carbohydrate metabolic process"/>
    <property type="evidence" value="ECO:0007669"/>
    <property type="project" value="InterPro"/>
</dbReference>
<dbReference type="Proteomes" id="UP000191554">
    <property type="component" value="Unassembled WGS sequence"/>
</dbReference>
<evidence type="ECO:0000313" key="5">
    <source>
        <dbReference type="Proteomes" id="UP000191554"/>
    </source>
</evidence>
<dbReference type="InterPro" id="IPR002509">
    <property type="entry name" value="NODB_dom"/>
</dbReference>
<gene>
    <name evidence="4" type="primary">pgdA</name>
    <name evidence="4" type="ORF">CLHUN_05070</name>
</gene>
<evidence type="ECO:0000256" key="1">
    <source>
        <dbReference type="ARBA" id="ARBA00004613"/>
    </source>
</evidence>
<dbReference type="OrthoDB" id="43281at2"/>
<dbReference type="CDD" id="cd10967">
    <property type="entry name" value="CE4_GLA_like_6s"/>
    <property type="match status" value="1"/>
</dbReference>
<reference evidence="4 5" key="1">
    <citation type="submission" date="2017-03" db="EMBL/GenBank/DDBJ databases">
        <title>Genome sequence of Clostridium hungatei DSM 14427.</title>
        <authorList>
            <person name="Poehlein A."/>
            <person name="Daniel R."/>
        </authorList>
    </citation>
    <scope>NUCLEOTIDE SEQUENCE [LARGE SCALE GENOMIC DNA]</scope>
    <source>
        <strain evidence="4 5">DSM 14427</strain>
    </source>
</reference>
<dbReference type="AlphaFoldDB" id="A0A1V4SQ89"/>